<reference evidence="4" key="1">
    <citation type="submission" date="2016-10" db="EMBL/GenBank/DDBJ databases">
        <title>Comparative genomics uncovers the prolific and rare metabolic potential of the cyanobacterial genus Moorea.</title>
        <authorList>
            <person name="Leao T."/>
            <person name="Castelao G."/>
            <person name="Korobeynikov A."/>
            <person name="Monroe E.A."/>
            <person name="Podell S."/>
            <person name="Glukhov E."/>
            <person name="Allen E."/>
            <person name="Gerwick W.H."/>
            <person name="Gerwick L."/>
        </authorList>
    </citation>
    <scope>NUCLEOTIDE SEQUENCE [LARGE SCALE GENOMIC DNA]</scope>
    <source>
        <strain evidence="4">JHB</strain>
    </source>
</reference>
<keyword evidence="3" id="KW-0328">Glycosyltransferase</keyword>
<feature type="domain" description="Glycosyl transferase family 1" evidence="1">
    <location>
        <begin position="184"/>
        <end position="349"/>
    </location>
</feature>
<evidence type="ECO:0000259" key="1">
    <source>
        <dbReference type="Pfam" id="PF00534"/>
    </source>
</evidence>
<protein>
    <submittedName>
        <fullName evidence="3">Glycosyltransferase</fullName>
        <ecNumber evidence="3">2.4.-.-</ecNumber>
    </submittedName>
</protein>
<organism evidence="3 4">
    <name type="scientific">Moorena producens (strain JHB)</name>
    <dbReference type="NCBI Taxonomy" id="1454205"/>
    <lineage>
        <taxon>Bacteria</taxon>
        <taxon>Bacillati</taxon>
        <taxon>Cyanobacteriota</taxon>
        <taxon>Cyanophyceae</taxon>
        <taxon>Coleofasciculales</taxon>
        <taxon>Coleofasciculaceae</taxon>
        <taxon>Moorena</taxon>
    </lineage>
</organism>
<accession>A0A1D9FVS6</accession>
<feature type="domain" description="Glycosyltransferase subfamily 4-like N-terminal" evidence="2">
    <location>
        <begin position="19"/>
        <end position="175"/>
    </location>
</feature>
<dbReference type="GO" id="GO:0016757">
    <property type="term" value="F:glycosyltransferase activity"/>
    <property type="evidence" value="ECO:0007669"/>
    <property type="project" value="UniProtKB-KW"/>
</dbReference>
<dbReference type="Gene3D" id="3.40.50.2000">
    <property type="entry name" value="Glycogen Phosphorylase B"/>
    <property type="match status" value="2"/>
</dbReference>
<dbReference type="Pfam" id="PF13439">
    <property type="entry name" value="Glyco_transf_4"/>
    <property type="match status" value="1"/>
</dbReference>
<dbReference type="InterPro" id="IPR001296">
    <property type="entry name" value="Glyco_trans_1"/>
</dbReference>
<dbReference type="SUPFAM" id="SSF53756">
    <property type="entry name" value="UDP-Glycosyltransferase/glycogen phosphorylase"/>
    <property type="match status" value="1"/>
</dbReference>
<dbReference type="Proteomes" id="UP000176944">
    <property type="component" value="Chromosome"/>
</dbReference>
<dbReference type="AlphaFoldDB" id="A0A1D9FVS6"/>
<dbReference type="PANTHER" id="PTHR12526">
    <property type="entry name" value="GLYCOSYLTRANSFERASE"/>
    <property type="match status" value="1"/>
</dbReference>
<sequence length="380" mass="41993">MSNATDKLSIVLLSTGLGVGGAEQQVMYLAHALVAKGHQVRILSLIPIGQMGLEAQAQGLSVHSLNMKRGVPEPRALLELINLLRQWQPQIVHSHMFHANLMARIARMFTPIQVLVATAHNLKEGGRWREVAYRCTDPWCDLTTQVSQASLERYIKVGVVPKQKTKFIPNVVDSEKFQHHPEVRSKIRQELNLGDEFVWLAAGRNHEAKDYPNMLKAFAKIAQRSKNAILLIAGDGLLGSKEETLAEKLGIQSQVRFLGVRRDIPALMSAADAYLMSSASEGMPVVLLEASASGLPMVATDVGGNREVVLDGKTGFIVPPQNSEALAQAIENLMNLPLSERQKMGDLGREYIVKHHSFEQGVINWLKLYAQVLNSHTKEK</sequence>
<dbReference type="InterPro" id="IPR028098">
    <property type="entry name" value="Glyco_trans_4-like_N"/>
</dbReference>
<name>A0A1D9FVS6_MOOP1</name>
<evidence type="ECO:0000259" key="2">
    <source>
        <dbReference type="Pfam" id="PF13439"/>
    </source>
</evidence>
<dbReference type="EC" id="2.4.-.-" evidence="3"/>
<keyword evidence="3" id="KW-0808">Transferase</keyword>
<evidence type="ECO:0000313" key="3">
    <source>
        <dbReference type="EMBL" id="AOY79374.1"/>
    </source>
</evidence>
<gene>
    <name evidence="3" type="ORF">BJP36_05015</name>
</gene>
<evidence type="ECO:0000313" key="4">
    <source>
        <dbReference type="Proteomes" id="UP000176944"/>
    </source>
</evidence>
<dbReference type="EMBL" id="CP017708">
    <property type="protein sequence ID" value="AOY79374.1"/>
    <property type="molecule type" value="Genomic_DNA"/>
</dbReference>
<dbReference type="Pfam" id="PF00534">
    <property type="entry name" value="Glycos_transf_1"/>
    <property type="match status" value="1"/>
</dbReference>
<proteinExistence type="predicted"/>